<dbReference type="AlphaFoldDB" id="A0A9N7Y250"/>
<evidence type="ECO:0000313" key="4">
    <source>
        <dbReference type="Proteomes" id="UP001153269"/>
    </source>
</evidence>
<feature type="region of interest" description="Disordered" evidence="1">
    <location>
        <begin position="274"/>
        <end position="298"/>
    </location>
</feature>
<keyword evidence="2" id="KW-0812">Transmembrane</keyword>
<evidence type="ECO:0000256" key="2">
    <source>
        <dbReference type="SAM" id="Phobius"/>
    </source>
</evidence>
<reference evidence="3" key="1">
    <citation type="submission" date="2020-03" db="EMBL/GenBank/DDBJ databases">
        <authorList>
            <person name="Weist P."/>
        </authorList>
    </citation>
    <scope>NUCLEOTIDE SEQUENCE</scope>
</reference>
<keyword evidence="2" id="KW-0472">Membrane</keyword>
<dbReference type="Proteomes" id="UP001153269">
    <property type="component" value="Unassembled WGS sequence"/>
</dbReference>
<organism evidence="3 4">
    <name type="scientific">Pleuronectes platessa</name>
    <name type="common">European plaice</name>
    <dbReference type="NCBI Taxonomy" id="8262"/>
    <lineage>
        <taxon>Eukaryota</taxon>
        <taxon>Metazoa</taxon>
        <taxon>Chordata</taxon>
        <taxon>Craniata</taxon>
        <taxon>Vertebrata</taxon>
        <taxon>Euteleostomi</taxon>
        <taxon>Actinopterygii</taxon>
        <taxon>Neopterygii</taxon>
        <taxon>Teleostei</taxon>
        <taxon>Neoteleostei</taxon>
        <taxon>Acanthomorphata</taxon>
        <taxon>Carangaria</taxon>
        <taxon>Pleuronectiformes</taxon>
        <taxon>Pleuronectoidei</taxon>
        <taxon>Pleuronectidae</taxon>
        <taxon>Pleuronectes</taxon>
    </lineage>
</organism>
<protein>
    <submittedName>
        <fullName evidence="3">Uncharacterized protein</fullName>
    </submittedName>
</protein>
<dbReference type="EMBL" id="CADEAL010000136">
    <property type="protein sequence ID" value="CAB1415035.1"/>
    <property type="molecule type" value="Genomic_DNA"/>
</dbReference>
<evidence type="ECO:0000256" key="1">
    <source>
        <dbReference type="SAM" id="MobiDB-lite"/>
    </source>
</evidence>
<keyword evidence="4" id="KW-1185">Reference proteome</keyword>
<gene>
    <name evidence="3" type="ORF">PLEPLA_LOCUS2748</name>
</gene>
<feature type="compositionally biased region" description="Basic and acidic residues" evidence="1">
    <location>
        <begin position="12"/>
        <end position="119"/>
    </location>
</feature>
<feature type="transmembrane region" description="Helical" evidence="2">
    <location>
        <begin position="127"/>
        <end position="145"/>
    </location>
</feature>
<keyword evidence="2" id="KW-1133">Transmembrane helix</keyword>
<name>A0A9N7Y250_PLEPL</name>
<feature type="region of interest" description="Disordered" evidence="1">
    <location>
        <begin position="212"/>
        <end position="234"/>
    </location>
</feature>
<feature type="region of interest" description="Disordered" evidence="1">
    <location>
        <begin position="1"/>
        <end position="119"/>
    </location>
</feature>
<accession>A0A9N7Y250</accession>
<evidence type="ECO:0000313" key="3">
    <source>
        <dbReference type="EMBL" id="CAB1415035.1"/>
    </source>
</evidence>
<sequence>MSLKELEEEEGGGWRRKVEEGGGRRRKEKEKEGGGGRRRKEEGEGRWRREEEGGGRRRKEKEGGGGRRKEEGGGGRWRKEEGGGGRWRREEEEGGGRRRKEEEGGGRRRKEEEGGGRWREEEEGGGRVLICTFIILILIFLIFIICGSSTSHRMLAPNQPAVSLSSWFVVRQAGERVFQSPGVDSGPIYHDSVNRNEDGRLSVHTSRPLLIGSCRGRRGRGGGGRGGEEEEEGVRDVLVSSRGGRYPATLESIRLYMPQEMSSGGMDGWIVVHGEKTRSASRGDGHETDESRAPEHSE</sequence>
<comment type="caution">
    <text evidence="3">The sequence shown here is derived from an EMBL/GenBank/DDBJ whole genome shotgun (WGS) entry which is preliminary data.</text>
</comment>
<proteinExistence type="predicted"/>
<feature type="compositionally biased region" description="Acidic residues" evidence="1">
    <location>
        <begin position="1"/>
        <end position="11"/>
    </location>
</feature>